<evidence type="ECO:0000313" key="3">
    <source>
        <dbReference type="Proteomes" id="UP000298663"/>
    </source>
</evidence>
<keyword evidence="3" id="KW-1185">Reference proteome</keyword>
<sequence>MWIRCGISVAMAIIAWSVITQELSQPTFGLYVNPFGQRRFFQEYIHFLGRKTVNKAPKSSHGVHSSTIVYKYPYSLGVVGFGKRSGC</sequence>
<reference evidence="2 3" key="2">
    <citation type="journal article" date="2019" name="G3 (Bethesda)">
        <title>Hybrid Assembly of the Genome of the Entomopathogenic Nematode Steinernema carpocapsae Identifies the X-Chromosome.</title>
        <authorList>
            <person name="Serra L."/>
            <person name="Macchietto M."/>
            <person name="Macias-Munoz A."/>
            <person name="McGill C.J."/>
            <person name="Rodriguez I.M."/>
            <person name="Rodriguez B."/>
            <person name="Murad R."/>
            <person name="Mortazavi A."/>
        </authorList>
    </citation>
    <scope>NUCLEOTIDE SEQUENCE [LARGE SCALE GENOMIC DNA]</scope>
    <source>
        <strain evidence="2 3">ALL</strain>
    </source>
</reference>
<protein>
    <submittedName>
        <fullName evidence="2">Uncharacterized protein</fullName>
    </submittedName>
</protein>
<dbReference type="Proteomes" id="UP000298663">
    <property type="component" value="Unassembled WGS sequence"/>
</dbReference>
<feature type="chain" id="PRO_5020224556" evidence="1">
    <location>
        <begin position="21"/>
        <end position="87"/>
    </location>
</feature>
<reference evidence="2 3" key="1">
    <citation type="journal article" date="2015" name="Genome Biol.">
        <title>Comparative genomics of Steinernema reveals deeply conserved gene regulatory networks.</title>
        <authorList>
            <person name="Dillman A.R."/>
            <person name="Macchietto M."/>
            <person name="Porter C.F."/>
            <person name="Rogers A."/>
            <person name="Williams B."/>
            <person name="Antoshechkin I."/>
            <person name="Lee M.M."/>
            <person name="Goodwin Z."/>
            <person name="Lu X."/>
            <person name="Lewis E.E."/>
            <person name="Goodrich-Blair H."/>
            <person name="Stock S.P."/>
            <person name="Adams B.J."/>
            <person name="Sternberg P.W."/>
            <person name="Mortazavi A."/>
        </authorList>
    </citation>
    <scope>NUCLEOTIDE SEQUENCE [LARGE SCALE GENOMIC DNA]</scope>
    <source>
        <strain evidence="2 3">ALL</strain>
    </source>
</reference>
<comment type="caution">
    <text evidence="2">The sequence shown here is derived from an EMBL/GenBank/DDBJ whole genome shotgun (WGS) entry which is preliminary data.</text>
</comment>
<organism evidence="2 3">
    <name type="scientific">Steinernema carpocapsae</name>
    <name type="common">Entomopathogenic nematode</name>
    <dbReference type="NCBI Taxonomy" id="34508"/>
    <lineage>
        <taxon>Eukaryota</taxon>
        <taxon>Metazoa</taxon>
        <taxon>Ecdysozoa</taxon>
        <taxon>Nematoda</taxon>
        <taxon>Chromadorea</taxon>
        <taxon>Rhabditida</taxon>
        <taxon>Tylenchina</taxon>
        <taxon>Panagrolaimomorpha</taxon>
        <taxon>Strongyloidoidea</taxon>
        <taxon>Steinernematidae</taxon>
        <taxon>Steinernema</taxon>
    </lineage>
</organism>
<feature type="signal peptide" evidence="1">
    <location>
        <begin position="1"/>
        <end position="20"/>
    </location>
</feature>
<dbReference type="AlphaFoldDB" id="A0A4V6A1A7"/>
<gene>
    <name evidence="2" type="ORF">L596_021013</name>
</gene>
<dbReference type="EMBL" id="AZBU02000006">
    <property type="protein sequence ID" value="TKR73735.1"/>
    <property type="molecule type" value="Genomic_DNA"/>
</dbReference>
<evidence type="ECO:0000256" key="1">
    <source>
        <dbReference type="SAM" id="SignalP"/>
    </source>
</evidence>
<keyword evidence="1" id="KW-0732">Signal</keyword>
<name>A0A4V6A1A7_STECR</name>
<evidence type="ECO:0000313" key="2">
    <source>
        <dbReference type="EMBL" id="TKR73735.1"/>
    </source>
</evidence>
<accession>A0A4V6A1A7</accession>
<proteinExistence type="predicted"/>